<dbReference type="InterPro" id="IPR000408">
    <property type="entry name" value="Reg_chr_condens"/>
</dbReference>
<keyword evidence="4" id="KW-1185">Reference proteome</keyword>
<dbReference type="PANTHER" id="PTHR45982">
    <property type="entry name" value="REGULATOR OF CHROMOSOME CONDENSATION"/>
    <property type="match status" value="1"/>
</dbReference>
<dbReference type="Gene3D" id="2.130.10.30">
    <property type="entry name" value="Regulator of chromosome condensation 1/beta-lactamase-inhibitor protein II"/>
    <property type="match status" value="2"/>
</dbReference>
<dbReference type="PROSITE" id="PS50181">
    <property type="entry name" value="FBOX"/>
    <property type="match status" value="1"/>
</dbReference>
<dbReference type="SUPFAM" id="SSF81383">
    <property type="entry name" value="F-box domain"/>
    <property type="match status" value="1"/>
</dbReference>
<dbReference type="PANTHER" id="PTHR45982:SF3">
    <property type="entry name" value="F-BOX PROTEIN POF9"/>
    <property type="match status" value="1"/>
</dbReference>
<dbReference type="Proteomes" id="UP000245768">
    <property type="component" value="Unassembled WGS sequence"/>
</dbReference>
<dbReference type="AlphaFoldDB" id="A0A316YRS3"/>
<dbReference type="InterPro" id="IPR009091">
    <property type="entry name" value="RCC1/BLIP-II"/>
</dbReference>
<dbReference type="InterPro" id="IPR036047">
    <property type="entry name" value="F-box-like_dom_sf"/>
</dbReference>
<evidence type="ECO:0000259" key="2">
    <source>
        <dbReference type="PROSITE" id="PS50181"/>
    </source>
</evidence>
<dbReference type="InParanoid" id="A0A316YRS3"/>
<dbReference type="STRING" id="215250.A0A316YRS3"/>
<dbReference type="OrthoDB" id="61110at2759"/>
<dbReference type="Gene3D" id="1.20.1280.50">
    <property type="match status" value="1"/>
</dbReference>
<reference evidence="3 4" key="1">
    <citation type="journal article" date="2018" name="Mol. Biol. Evol.">
        <title>Broad Genomic Sampling Reveals a Smut Pathogenic Ancestry of the Fungal Clade Ustilaginomycotina.</title>
        <authorList>
            <person name="Kijpornyongpan T."/>
            <person name="Mondo S.J."/>
            <person name="Barry K."/>
            <person name="Sandor L."/>
            <person name="Lee J."/>
            <person name="Lipzen A."/>
            <person name="Pangilinan J."/>
            <person name="LaButti K."/>
            <person name="Hainaut M."/>
            <person name="Henrissat B."/>
            <person name="Grigoriev I.V."/>
            <person name="Spatafora J.W."/>
            <person name="Aime M.C."/>
        </authorList>
    </citation>
    <scope>NUCLEOTIDE SEQUENCE [LARGE SCALE GENOMIC DNA]</scope>
    <source>
        <strain evidence="3 4">MCA 4198</strain>
    </source>
</reference>
<sequence length="757" mass="83184">MESGLFSLPYQLLVDNVLPRLDLRSLVRLRLVSRELRAVVDDQVLWRRLIADDYHFPVSTATARQTGWQDLYKGLSNPEVYVWGDTRNHRLGSAWQGEDHIRALRQKCNGIAFPIKLDVTSPHQFSNGQLSDGAPEGEVGVPVQLHAGGWSFFALTTEGRILAWGSANEREETASDGAYRTFPHPTLLDMGSARAKTLSVGRSSLVAQTRDGDIWQWWDTWDQVHCLTIQSLVVKAGLAGQASSSTPSSTFKMLQVEAGWDFTVALIRETPRRAGQFDDVVHQQDDPGDEELAGAQTHLVLWDMDWAAAPDDEAANGVLDLPVVALPHIPEQIVKVAAGENFIVALSHSGKVYHLYLTSRRDPDQLRNLVVTQSFRLEWKLLPNFCIPKDIRVSGAGAVSEVDSGDEDASGSDEEEEGDDGFNAIGAGRGQRNIWNMERFKHLVDDKTKITHITAQFRSFAVYAPDSGEQYEGQSSKEGGDKPKGIVLLGSSDATAESRPVVHARLQGQEVIKVTHGDWHTGALTRDGRVLAWGAWSNGALGTWDSIPHHRNAPSLISGQFATPPSPFVGDSAAAAAAASSRASAASRGTGIFSRLRQSSRWLVSPPPRSDNEENNDVFSVPAQIPRTRDEAEEEEAHTILENRIRQQQQQRNSETEREEGPRGERLRMHDFWRKRLKQRVLPLGPTRQPTPVRFGFRGLEVGSSSPDLGASGAVDAERGGETKFVFDLAFAGWHSGALAIDKSLLGAEASLRLAPS</sequence>
<dbReference type="InterPro" id="IPR001810">
    <property type="entry name" value="F-box_dom"/>
</dbReference>
<organism evidence="3 4">
    <name type="scientific">Acaromyces ingoldii</name>
    <dbReference type="NCBI Taxonomy" id="215250"/>
    <lineage>
        <taxon>Eukaryota</taxon>
        <taxon>Fungi</taxon>
        <taxon>Dikarya</taxon>
        <taxon>Basidiomycota</taxon>
        <taxon>Ustilaginomycotina</taxon>
        <taxon>Exobasidiomycetes</taxon>
        <taxon>Exobasidiales</taxon>
        <taxon>Cryptobasidiaceae</taxon>
        <taxon>Acaromyces</taxon>
    </lineage>
</organism>
<evidence type="ECO:0000313" key="3">
    <source>
        <dbReference type="EMBL" id="PWN92260.1"/>
    </source>
</evidence>
<feature type="region of interest" description="Disordered" evidence="1">
    <location>
        <begin position="397"/>
        <end position="427"/>
    </location>
</feature>
<proteinExistence type="predicted"/>
<feature type="domain" description="F-box" evidence="2">
    <location>
        <begin position="13"/>
        <end position="49"/>
    </location>
</feature>
<dbReference type="GO" id="GO:0005085">
    <property type="term" value="F:guanyl-nucleotide exchange factor activity"/>
    <property type="evidence" value="ECO:0007669"/>
    <property type="project" value="TreeGrafter"/>
</dbReference>
<dbReference type="PRINTS" id="PR00633">
    <property type="entry name" value="RCCNDNSATION"/>
</dbReference>
<dbReference type="InterPro" id="IPR051553">
    <property type="entry name" value="Ran_GTPase-activating"/>
</dbReference>
<dbReference type="EMBL" id="KZ819635">
    <property type="protein sequence ID" value="PWN92260.1"/>
    <property type="molecule type" value="Genomic_DNA"/>
</dbReference>
<dbReference type="RefSeq" id="XP_025379458.1">
    <property type="nucleotide sequence ID" value="XM_025524888.1"/>
</dbReference>
<feature type="compositionally biased region" description="Basic and acidic residues" evidence="1">
    <location>
        <begin position="654"/>
        <end position="665"/>
    </location>
</feature>
<dbReference type="SUPFAM" id="SSF50985">
    <property type="entry name" value="RCC1/BLIP-II"/>
    <property type="match status" value="1"/>
</dbReference>
<dbReference type="GO" id="GO:0005737">
    <property type="term" value="C:cytoplasm"/>
    <property type="evidence" value="ECO:0007669"/>
    <property type="project" value="TreeGrafter"/>
</dbReference>
<name>A0A316YRS3_9BASI</name>
<feature type="compositionally biased region" description="Acidic residues" evidence="1">
    <location>
        <begin position="403"/>
        <end position="420"/>
    </location>
</feature>
<evidence type="ECO:0000256" key="1">
    <source>
        <dbReference type="SAM" id="MobiDB-lite"/>
    </source>
</evidence>
<dbReference type="Pfam" id="PF12937">
    <property type="entry name" value="F-box-like"/>
    <property type="match status" value="1"/>
</dbReference>
<gene>
    <name evidence="3" type="ORF">FA10DRAFT_300769</name>
</gene>
<dbReference type="GeneID" id="37046804"/>
<accession>A0A316YRS3</accession>
<protein>
    <submittedName>
        <fullName evidence="3">RCC1/BLIP-II</fullName>
    </submittedName>
</protein>
<feature type="region of interest" description="Disordered" evidence="1">
    <location>
        <begin position="602"/>
        <end position="665"/>
    </location>
</feature>
<evidence type="ECO:0000313" key="4">
    <source>
        <dbReference type="Proteomes" id="UP000245768"/>
    </source>
</evidence>